<dbReference type="Proteomes" id="UP000029221">
    <property type="component" value="Unassembled WGS sequence"/>
</dbReference>
<dbReference type="AlphaFoldDB" id="A0A090Q4V4"/>
<keyword evidence="2" id="KW-1185">Reference proteome</keyword>
<gene>
    <name evidence="1" type="ORF">JCM19294_1283</name>
</gene>
<evidence type="ECO:0000313" key="1">
    <source>
        <dbReference type="EMBL" id="GAK97237.1"/>
    </source>
</evidence>
<reference evidence="1" key="1">
    <citation type="journal article" date="2014" name="Genome Announc.">
        <title>Draft Genome Sequences of Marine Flavobacterium Nonlabens Strains NR17, NR24, NR27, NR32, NR33, and Ara13.</title>
        <authorList>
            <person name="Nakanishi M."/>
            <person name="Meirelles P."/>
            <person name="Suzuki R."/>
            <person name="Takatani N."/>
            <person name="Mino S."/>
            <person name="Suda W."/>
            <person name="Oshima K."/>
            <person name="Hattori M."/>
            <person name="Ohkuma M."/>
            <person name="Hosokawa M."/>
            <person name="Miyashita K."/>
            <person name="Thompson F.L."/>
            <person name="Niwa A."/>
            <person name="Sawabe T."/>
            <person name="Sawabe T."/>
        </authorList>
    </citation>
    <scope>NUCLEOTIDE SEQUENCE [LARGE SCALE GENOMIC DNA]</scope>
    <source>
        <strain evidence="1">JCM 19294</strain>
    </source>
</reference>
<accession>A0A090Q4V4</accession>
<evidence type="ECO:0000313" key="2">
    <source>
        <dbReference type="Proteomes" id="UP000029221"/>
    </source>
</evidence>
<name>A0A090Q4V4_9FLAO</name>
<organism evidence="1 2">
    <name type="scientific">Nonlabens tegetincola</name>
    <dbReference type="NCBI Taxonomy" id="323273"/>
    <lineage>
        <taxon>Bacteria</taxon>
        <taxon>Pseudomonadati</taxon>
        <taxon>Bacteroidota</taxon>
        <taxon>Flavobacteriia</taxon>
        <taxon>Flavobacteriales</taxon>
        <taxon>Flavobacteriaceae</taxon>
        <taxon>Nonlabens</taxon>
    </lineage>
</organism>
<comment type="caution">
    <text evidence="1">The sequence shown here is derived from an EMBL/GenBank/DDBJ whole genome shotgun (WGS) entry which is preliminary data.</text>
</comment>
<dbReference type="EMBL" id="BBML01000005">
    <property type="protein sequence ID" value="GAK97237.1"/>
    <property type="molecule type" value="Genomic_DNA"/>
</dbReference>
<protein>
    <submittedName>
        <fullName evidence="1">Uncharacterized protein</fullName>
    </submittedName>
</protein>
<proteinExistence type="predicted"/>
<sequence>MHRVYDCKNKKPVCKTDGLINIVDLHQYIICTPVASKLNDDDVGFVFSLRCKHSIGFAFAKAKF</sequence>